<dbReference type="AlphaFoldDB" id="A0A917JHD3"/>
<evidence type="ECO:0000313" key="5">
    <source>
        <dbReference type="Proteomes" id="UP000622610"/>
    </source>
</evidence>
<dbReference type="RefSeq" id="WP_188367716.1">
    <property type="nucleotide sequence ID" value="NZ_BMDT01000006.1"/>
</dbReference>
<evidence type="ECO:0000256" key="2">
    <source>
        <dbReference type="PROSITE-ProRule" id="PRU00335"/>
    </source>
</evidence>
<protein>
    <submittedName>
        <fullName evidence="4">TetR family transcriptional regulator</fullName>
    </submittedName>
</protein>
<dbReference type="EMBL" id="BMDT01000006">
    <property type="protein sequence ID" value="GGI65877.1"/>
    <property type="molecule type" value="Genomic_DNA"/>
</dbReference>
<dbReference type="SUPFAM" id="SSF46689">
    <property type="entry name" value="Homeodomain-like"/>
    <property type="match status" value="1"/>
</dbReference>
<accession>A0A917JHD3</accession>
<keyword evidence="1 2" id="KW-0238">DNA-binding</keyword>
<proteinExistence type="predicted"/>
<dbReference type="Pfam" id="PF00440">
    <property type="entry name" value="TetR_N"/>
    <property type="match status" value="1"/>
</dbReference>
<dbReference type="SUPFAM" id="SSF48498">
    <property type="entry name" value="Tetracyclin repressor-like, C-terminal domain"/>
    <property type="match status" value="1"/>
</dbReference>
<dbReference type="Proteomes" id="UP000622610">
    <property type="component" value="Unassembled WGS sequence"/>
</dbReference>
<dbReference type="InterPro" id="IPR009057">
    <property type="entry name" value="Homeodomain-like_sf"/>
</dbReference>
<sequence>MARKKTITRDQILVAAHQVISDRGFSHFTARNIATQMNCSTQPIYLEFKNMDDLKEALFHLMAEKTSETFLEAAKEAPYLIKLGVAFVSFARENRQLYQSLYLEEELGAKAMQQAFQECFNGLLIKEEAGIERSDEEMKEQFMMFWIYISGLASMESEKILTYSNEELETMLTAFLLSMKKEKSEMQPLFTLGNLFRN</sequence>
<organism evidence="4 5">
    <name type="scientific">Enterococcus alcedinis</name>
    <dbReference type="NCBI Taxonomy" id="1274384"/>
    <lineage>
        <taxon>Bacteria</taxon>
        <taxon>Bacillati</taxon>
        <taxon>Bacillota</taxon>
        <taxon>Bacilli</taxon>
        <taxon>Lactobacillales</taxon>
        <taxon>Enterococcaceae</taxon>
        <taxon>Enterococcus</taxon>
    </lineage>
</organism>
<evidence type="ECO:0000256" key="1">
    <source>
        <dbReference type="ARBA" id="ARBA00023125"/>
    </source>
</evidence>
<comment type="caution">
    <text evidence="4">The sequence shown here is derived from an EMBL/GenBank/DDBJ whole genome shotgun (WGS) entry which is preliminary data.</text>
</comment>
<feature type="domain" description="HTH tetR-type" evidence="3">
    <location>
        <begin position="6"/>
        <end position="66"/>
    </location>
</feature>
<dbReference type="Gene3D" id="1.10.357.10">
    <property type="entry name" value="Tetracycline Repressor, domain 2"/>
    <property type="match status" value="1"/>
</dbReference>
<dbReference type="PROSITE" id="PS50977">
    <property type="entry name" value="HTH_TETR_2"/>
    <property type="match status" value="1"/>
</dbReference>
<name>A0A917JHD3_9ENTE</name>
<evidence type="ECO:0000313" key="4">
    <source>
        <dbReference type="EMBL" id="GGI65877.1"/>
    </source>
</evidence>
<dbReference type="InterPro" id="IPR001647">
    <property type="entry name" value="HTH_TetR"/>
</dbReference>
<reference evidence="4" key="1">
    <citation type="journal article" date="2014" name="Int. J. Syst. Evol. Microbiol.">
        <title>Complete genome sequence of Corynebacterium casei LMG S-19264T (=DSM 44701T), isolated from a smear-ripened cheese.</title>
        <authorList>
            <consortium name="US DOE Joint Genome Institute (JGI-PGF)"/>
            <person name="Walter F."/>
            <person name="Albersmeier A."/>
            <person name="Kalinowski J."/>
            <person name="Ruckert C."/>
        </authorList>
    </citation>
    <scope>NUCLEOTIDE SEQUENCE</scope>
    <source>
        <strain evidence="4">CCM 8433</strain>
    </source>
</reference>
<keyword evidence="5" id="KW-1185">Reference proteome</keyword>
<evidence type="ECO:0000259" key="3">
    <source>
        <dbReference type="PROSITE" id="PS50977"/>
    </source>
</evidence>
<gene>
    <name evidence="4" type="primary">acrR</name>
    <name evidence="4" type="ORF">GCM10011482_15310</name>
</gene>
<dbReference type="InterPro" id="IPR036271">
    <property type="entry name" value="Tet_transcr_reg_TetR-rel_C_sf"/>
</dbReference>
<dbReference type="GO" id="GO:0003677">
    <property type="term" value="F:DNA binding"/>
    <property type="evidence" value="ECO:0007669"/>
    <property type="project" value="UniProtKB-UniRule"/>
</dbReference>
<reference evidence="4" key="2">
    <citation type="submission" date="2020-09" db="EMBL/GenBank/DDBJ databases">
        <authorList>
            <person name="Sun Q."/>
            <person name="Sedlacek I."/>
        </authorList>
    </citation>
    <scope>NUCLEOTIDE SEQUENCE</scope>
    <source>
        <strain evidence="4">CCM 8433</strain>
    </source>
</reference>
<feature type="DNA-binding region" description="H-T-H motif" evidence="2">
    <location>
        <begin position="29"/>
        <end position="48"/>
    </location>
</feature>